<dbReference type="AlphaFoldDB" id="A0AA51NEJ2"/>
<dbReference type="EMBL" id="CP129971">
    <property type="protein sequence ID" value="WMN12836.1"/>
    <property type="molecule type" value="Genomic_DNA"/>
</dbReference>
<dbReference type="KEGG" id="msaa:QYS49_34770"/>
<evidence type="ECO:0000313" key="1">
    <source>
        <dbReference type="EMBL" id="WMN12836.1"/>
    </source>
</evidence>
<keyword evidence="2" id="KW-1185">Reference proteome</keyword>
<dbReference type="Proteomes" id="UP001230496">
    <property type="component" value="Chromosome"/>
</dbReference>
<proteinExistence type="predicted"/>
<evidence type="ECO:0000313" key="2">
    <source>
        <dbReference type="Proteomes" id="UP001230496"/>
    </source>
</evidence>
<name>A0AA51NEJ2_9BACT</name>
<accession>A0AA51NEJ2</accession>
<dbReference type="RefSeq" id="WP_308351180.1">
    <property type="nucleotide sequence ID" value="NZ_CP129971.1"/>
</dbReference>
<dbReference type="PROSITE" id="PS51257">
    <property type="entry name" value="PROKAR_LIPOPROTEIN"/>
    <property type="match status" value="1"/>
</dbReference>
<gene>
    <name evidence="1" type="ORF">QYS49_34770</name>
</gene>
<organism evidence="1 2">
    <name type="scientific">Marivirga salinarum</name>
    <dbReference type="NCBI Taxonomy" id="3059078"/>
    <lineage>
        <taxon>Bacteria</taxon>
        <taxon>Pseudomonadati</taxon>
        <taxon>Bacteroidota</taxon>
        <taxon>Cytophagia</taxon>
        <taxon>Cytophagales</taxon>
        <taxon>Marivirgaceae</taxon>
        <taxon>Marivirga</taxon>
    </lineage>
</organism>
<reference evidence="1 2" key="1">
    <citation type="submission" date="2023-08" db="EMBL/GenBank/DDBJ databases">
        <title>Comparative genomics and taxonomic characterization of three novel marine species of genus Marivirga.</title>
        <authorList>
            <person name="Muhammad N."/>
            <person name="Kim S.-G."/>
        </authorList>
    </citation>
    <scope>NUCLEOTIDE SEQUENCE [LARGE SCALE GENOMIC DNA]</scope>
    <source>
        <strain evidence="1 2">BDSF4-3</strain>
    </source>
</reference>
<sequence length="386" mass="43361">MRNVLFMISVLVIFSSCGEDLIEFTPTEKFNSIFDNPSEGLNYVPLDAIETDDGGFLVLSQLANESIFILKISNRGDFQWSRQMEPQFVKAVANLIRQGDNYYFIGSTLPDYTSTLFEINDLEQTIQAVRTYDSYRNPLAFNNLTPESFLLLTYNDTTGTVLSKILDGFAMEWARKFDNIENADQKLETFQNSNRTNFFVGSYNSGSIIYFNSLRDQGMNLTYTDDQGIETGKIRSSQRDMINSVTPIQSGLIAINYTFRNQAYFISDYQPIANDSINLQILGGEILQDRLSIQNAKSASISVGAVSYIVNAYSTLDGRIKLNFFNSQTGEQVAIKYLGGIDPLEVVEIIPTADEGMAILSRITIAGAKERINLMKIPKDEILEIL</sequence>
<protein>
    <submittedName>
        <fullName evidence="1">Uncharacterized protein</fullName>
    </submittedName>
</protein>